<evidence type="ECO:0000259" key="1">
    <source>
        <dbReference type="Pfam" id="PF12697"/>
    </source>
</evidence>
<dbReference type="Proteomes" id="UP000053455">
    <property type="component" value="Unassembled WGS sequence"/>
</dbReference>
<gene>
    <name evidence="2" type="ORF">AAV99_02550</name>
</gene>
<protein>
    <recommendedName>
        <fullName evidence="1">AB hydrolase-1 domain-containing protein</fullName>
    </recommendedName>
</protein>
<dbReference type="PATRIC" id="fig|874156.12.peg.531"/>
<dbReference type="SUPFAM" id="SSF53474">
    <property type="entry name" value="alpha/beta-Hydrolases"/>
    <property type="match status" value="1"/>
</dbReference>
<dbReference type="STRING" id="874156.GCA_001021555_00771"/>
<evidence type="ECO:0000313" key="2">
    <source>
        <dbReference type="EMBL" id="KLI65171.1"/>
    </source>
</evidence>
<organism evidence="2 3">
    <name type="scientific">Aurantiacibacter marinus</name>
    <dbReference type="NCBI Taxonomy" id="874156"/>
    <lineage>
        <taxon>Bacteria</taxon>
        <taxon>Pseudomonadati</taxon>
        <taxon>Pseudomonadota</taxon>
        <taxon>Alphaproteobacteria</taxon>
        <taxon>Sphingomonadales</taxon>
        <taxon>Erythrobacteraceae</taxon>
        <taxon>Aurantiacibacter</taxon>
    </lineage>
</organism>
<name>A0A0H0XT49_9SPHN</name>
<evidence type="ECO:0000313" key="3">
    <source>
        <dbReference type="Proteomes" id="UP000053455"/>
    </source>
</evidence>
<proteinExistence type="predicted"/>
<dbReference type="Gene3D" id="3.40.50.1820">
    <property type="entry name" value="alpha/beta hydrolase"/>
    <property type="match status" value="1"/>
</dbReference>
<dbReference type="AlphaFoldDB" id="A0A0H0XT49"/>
<sequence>MTLLIARPAAAQDASGPVRFSVEVSGEGPDVLFIPGLSTSREVWRDTVDGLDGHRAHLIQLRGFGEDAGVNARGPIMQPVVNELARYIRDNDLRQPAVIGHSLGGLLAMKLGVSHPDLAGRIMIVDSMPWFAVITVIPGTEPQMTAVTAQAEQMRAMMLGLYGQEIPEAANDALLRSYIVDQTNLPLLREWTADADPRVTGQLFYEVMIADMRQDIAAITVPVTVIYPHRPGAMPQESVAAFYRQQYAALPAAQLVGIGPAAHFVMVDQPEAFRETLQMFLSGQ</sequence>
<dbReference type="PANTHER" id="PTHR43194">
    <property type="entry name" value="HYDROLASE ALPHA/BETA FOLD FAMILY"/>
    <property type="match status" value="1"/>
</dbReference>
<dbReference type="InterPro" id="IPR050228">
    <property type="entry name" value="Carboxylesterase_BioH"/>
</dbReference>
<comment type="caution">
    <text evidence="2">The sequence shown here is derived from an EMBL/GenBank/DDBJ whole genome shotgun (WGS) entry which is preliminary data.</text>
</comment>
<dbReference type="EMBL" id="LBHU01000001">
    <property type="protein sequence ID" value="KLI65171.1"/>
    <property type="molecule type" value="Genomic_DNA"/>
</dbReference>
<accession>A0A0H0XT49</accession>
<reference evidence="2 3" key="1">
    <citation type="submission" date="2015-04" db="EMBL/GenBank/DDBJ databases">
        <title>The draft genome sequence of Erythrobacter marinus HWDM-33.</title>
        <authorList>
            <person name="Zhuang L."/>
            <person name="Liu Y."/>
            <person name="Shao Z."/>
        </authorList>
    </citation>
    <scope>NUCLEOTIDE SEQUENCE [LARGE SCALE GENOMIC DNA]</scope>
    <source>
        <strain evidence="2 3">HWDM-33</strain>
    </source>
</reference>
<dbReference type="Pfam" id="PF12697">
    <property type="entry name" value="Abhydrolase_6"/>
    <property type="match status" value="1"/>
</dbReference>
<dbReference type="InterPro" id="IPR000073">
    <property type="entry name" value="AB_hydrolase_1"/>
</dbReference>
<dbReference type="PANTHER" id="PTHR43194:SF2">
    <property type="entry name" value="PEROXISOMAL MEMBRANE PROTEIN LPX1"/>
    <property type="match status" value="1"/>
</dbReference>
<keyword evidence="3" id="KW-1185">Reference proteome</keyword>
<dbReference type="InterPro" id="IPR029058">
    <property type="entry name" value="AB_hydrolase_fold"/>
</dbReference>
<feature type="domain" description="AB hydrolase-1" evidence="1">
    <location>
        <begin position="31"/>
        <end position="275"/>
    </location>
</feature>